<feature type="signal peptide" evidence="3">
    <location>
        <begin position="1"/>
        <end position="24"/>
    </location>
</feature>
<dbReference type="PANTHER" id="PTHR37916:SF1">
    <property type="entry name" value="COPPER ACQUISITION FACTOR BIM1-LIKE DOMAIN-CONTAINING PROTEIN"/>
    <property type="match status" value="1"/>
</dbReference>
<gene>
    <name evidence="4" type="ORF">LZC95_08750</name>
</gene>
<keyword evidence="3" id="KW-0732">Signal</keyword>
<dbReference type="Proteomes" id="UP001379533">
    <property type="component" value="Chromosome"/>
</dbReference>
<evidence type="ECO:0000256" key="1">
    <source>
        <dbReference type="SAM" id="MobiDB-lite"/>
    </source>
</evidence>
<feature type="chain" id="PRO_5047432154" evidence="3">
    <location>
        <begin position="25"/>
        <end position="255"/>
    </location>
</feature>
<evidence type="ECO:0000313" key="5">
    <source>
        <dbReference type="Proteomes" id="UP001379533"/>
    </source>
</evidence>
<accession>A0ABZ2KH69</accession>
<dbReference type="EMBL" id="CP089982">
    <property type="protein sequence ID" value="WXA96925.1"/>
    <property type="molecule type" value="Genomic_DNA"/>
</dbReference>
<keyword evidence="2" id="KW-1133">Transmembrane helix</keyword>
<organism evidence="4 5">
    <name type="scientific">Pendulispora brunnea</name>
    <dbReference type="NCBI Taxonomy" id="2905690"/>
    <lineage>
        <taxon>Bacteria</taxon>
        <taxon>Pseudomonadati</taxon>
        <taxon>Myxococcota</taxon>
        <taxon>Myxococcia</taxon>
        <taxon>Myxococcales</taxon>
        <taxon>Sorangiineae</taxon>
        <taxon>Pendulisporaceae</taxon>
        <taxon>Pendulispora</taxon>
    </lineage>
</organism>
<sequence length="255" mass="26054">MRKWISISGAFSAGALFCSASAWGAAVITAPVPRTPACDETNCKVGPCGGQNPASPKYKFEKGSDLTVTWNETTDQIGCYIVELSTTGDDQNFQVLKTLADDTNSVPESRSATIPITDLPKVDGGPVECEHCVLRVRQIAAGVSAGCGADTDASTYYSCADIIIGTDASVSGGGTPGPGVPDAGSPNGGNQDAGNPGNPDENGAGEDEVLDPTAGRGCAASPLSSGLSYGGIIAVAMTLAASVWHRARRRSSRRR</sequence>
<dbReference type="RefSeq" id="WP_394847540.1">
    <property type="nucleotide sequence ID" value="NZ_CP089982.1"/>
</dbReference>
<evidence type="ECO:0000256" key="2">
    <source>
        <dbReference type="SAM" id="Phobius"/>
    </source>
</evidence>
<keyword evidence="5" id="KW-1185">Reference proteome</keyword>
<feature type="transmembrane region" description="Helical" evidence="2">
    <location>
        <begin position="226"/>
        <end position="245"/>
    </location>
</feature>
<evidence type="ECO:0000313" key="4">
    <source>
        <dbReference type="EMBL" id="WXA96925.1"/>
    </source>
</evidence>
<feature type="region of interest" description="Disordered" evidence="1">
    <location>
        <begin position="170"/>
        <end position="217"/>
    </location>
</feature>
<evidence type="ECO:0000256" key="3">
    <source>
        <dbReference type="SAM" id="SignalP"/>
    </source>
</evidence>
<proteinExistence type="predicted"/>
<keyword evidence="2" id="KW-0472">Membrane</keyword>
<name>A0ABZ2KH69_9BACT</name>
<reference evidence="4 5" key="1">
    <citation type="submission" date="2021-12" db="EMBL/GenBank/DDBJ databases">
        <title>Discovery of the Pendulisporaceae a myxobacterial family with distinct sporulation behavior and unique specialized metabolism.</title>
        <authorList>
            <person name="Garcia R."/>
            <person name="Popoff A."/>
            <person name="Bader C.D."/>
            <person name="Loehr J."/>
            <person name="Walesch S."/>
            <person name="Walt C."/>
            <person name="Boldt J."/>
            <person name="Bunk B."/>
            <person name="Haeckl F.J.F.P.J."/>
            <person name="Gunesch A.P."/>
            <person name="Birkelbach J."/>
            <person name="Nuebel U."/>
            <person name="Pietschmann T."/>
            <person name="Bach T."/>
            <person name="Mueller R."/>
        </authorList>
    </citation>
    <scope>NUCLEOTIDE SEQUENCE [LARGE SCALE GENOMIC DNA]</scope>
    <source>
        <strain evidence="4 5">MSr12523</strain>
    </source>
</reference>
<keyword evidence="2" id="KW-0812">Transmembrane</keyword>
<dbReference type="PANTHER" id="PTHR37916">
    <property type="entry name" value="CHITIN-BINDING TYPE-4 DOMAIN-CONTAINING PROTEIN"/>
    <property type="match status" value="1"/>
</dbReference>
<protein>
    <submittedName>
        <fullName evidence="4">Uncharacterized protein</fullName>
    </submittedName>
</protein>